<feature type="compositionally biased region" description="Gly residues" evidence="5">
    <location>
        <begin position="183"/>
        <end position="198"/>
    </location>
</feature>
<dbReference type="GO" id="GO:0004725">
    <property type="term" value="F:protein tyrosine phosphatase activity"/>
    <property type="evidence" value="ECO:0007669"/>
    <property type="project" value="UniProtKB-EC"/>
</dbReference>
<dbReference type="PANTHER" id="PTHR10159:SF519">
    <property type="entry name" value="DUAL SPECIFICITY PROTEIN PHOSPHATASE MPK3"/>
    <property type="match status" value="1"/>
</dbReference>
<dbReference type="GO" id="GO:0005737">
    <property type="term" value="C:cytoplasm"/>
    <property type="evidence" value="ECO:0007669"/>
    <property type="project" value="TreeGrafter"/>
</dbReference>
<proteinExistence type="inferred from homology"/>
<evidence type="ECO:0000313" key="8">
    <source>
        <dbReference type="EMBL" id="CRZ02932.1"/>
    </source>
</evidence>
<evidence type="ECO:0000256" key="2">
    <source>
        <dbReference type="ARBA" id="ARBA00013064"/>
    </source>
</evidence>
<dbReference type="CDD" id="cd14498">
    <property type="entry name" value="DSP"/>
    <property type="match status" value="1"/>
</dbReference>
<dbReference type="InterPro" id="IPR029021">
    <property type="entry name" value="Prot-tyrosine_phosphatase-like"/>
</dbReference>
<dbReference type="PANTHER" id="PTHR10159">
    <property type="entry name" value="DUAL SPECIFICITY PROTEIN PHOSPHATASE"/>
    <property type="match status" value="1"/>
</dbReference>
<dbReference type="PROSITE" id="PS50056">
    <property type="entry name" value="TYR_PHOSPHATASE_2"/>
    <property type="match status" value="1"/>
</dbReference>
<evidence type="ECO:0000256" key="3">
    <source>
        <dbReference type="ARBA" id="ARBA00022801"/>
    </source>
</evidence>
<dbReference type="Pfam" id="PF00782">
    <property type="entry name" value="DSPc"/>
    <property type="match status" value="1"/>
</dbReference>
<evidence type="ECO:0000259" key="6">
    <source>
        <dbReference type="PROSITE" id="PS50054"/>
    </source>
</evidence>
<evidence type="ECO:0000256" key="4">
    <source>
        <dbReference type="ARBA" id="ARBA00022912"/>
    </source>
</evidence>
<dbReference type="SMART" id="SM00195">
    <property type="entry name" value="DSPc"/>
    <property type="match status" value="1"/>
</dbReference>
<dbReference type="Gene3D" id="3.90.190.10">
    <property type="entry name" value="Protein tyrosine phosphatase superfamily"/>
    <property type="match status" value="1"/>
</dbReference>
<organism evidence="8">
    <name type="scientific">Spongospora subterranea</name>
    <dbReference type="NCBI Taxonomy" id="70186"/>
    <lineage>
        <taxon>Eukaryota</taxon>
        <taxon>Sar</taxon>
        <taxon>Rhizaria</taxon>
        <taxon>Endomyxa</taxon>
        <taxon>Phytomyxea</taxon>
        <taxon>Plasmodiophorida</taxon>
        <taxon>Plasmodiophoridae</taxon>
        <taxon>Spongospora</taxon>
    </lineage>
</organism>
<name>A0A0H5QN03_9EUKA</name>
<feature type="region of interest" description="Disordered" evidence="5">
    <location>
        <begin position="176"/>
        <end position="208"/>
    </location>
</feature>
<keyword evidence="4" id="KW-0904">Protein phosphatase</keyword>
<dbReference type="SUPFAM" id="SSF52799">
    <property type="entry name" value="(Phosphotyrosine protein) phosphatases II"/>
    <property type="match status" value="1"/>
</dbReference>
<evidence type="ECO:0000259" key="7">
    <source>
        <dbReference type="PROSITE" id="PS50056"/>
    </source>
</evidence>
<dbReference type="AlphaFoldDB" id="A0A0H5QN03"/>
<accession>A0A0H5QN03</accession>
<dbReference type="GO" id="GO:0043409">
    <property type="term" value="P:negative regulation of MAPK cascade"/>
    <property type="evidence" value="ECO:0007669"/>
    <property type="project" value="TreeGrafter"/>
</dbReference>
<sequence length="208" mass="22411">MSSSESQSDNDDEAPGLFGQILPYLYIGDAAAACDTAQCKEFGITRAVNCSSLDVEFDQAIVSSYSSYTALPIAEAIDEDIEKYFDEAYEAIITAKNQETKVLVFCEDGCGRSACIVIAYMMMASEKQNKKLPLSMALKHLDSKWEHSNINAGFLSKLVALEKQLYGEVSIRLAGKGEKHSGGGRGGGSSRGRGGSGRGRGDKRKRGK</sequence>
<evidence type="ECO:0000256" key="5">
    <source>
        <dbReference type="SAM" id="MobiDB-lite"/>
    </source>
</evidence>
<keyword evidence="3" id="KW-0378">Hydrolase</keyword>
<feature type="domain" description="Tyrosine specific protein phosphatases" evidence="7">
    <location>
        <begin position="83"/>
        <end position="144"/>
    </location>
</feature>
<dbReference type="PROSITE" id="PS50054">
    <property type="entry name" value="TYR_PHOSPHATASE_DUAL"/>
    <property type="match status" value="1"/>
</dbReference>
<dbReference type="EC" id="3.1.3.48" evidence="2"/>
<protein>
    <recommendedName>
        <fullName evidence="2">protein-tyrosine-phosphatase</fullName>
        <ecNumber evidence="2">3.1.3.48</ecNumber>
    </recommendedName>
</protein>
<evidence type="ECO:0000256" key="1">
    <source>
        <dbReference type="ARBA" id="ARBA00008601"/>
    </source>
</evidence>
<dbReference type="EMBL" id="HACM01002490">
    <property type="protein sequence ID" value="CRZ02932.1"/>
    <property type="molecule type" value="Transcribed_RNA"/>
</dbReference>
<reference evidence="8" key="1">
    <citation type="submission" date="2015-04" db="EMBL/GenBank/DDBJ databases">
        <title>The genome sequence of the plant pathogenic Rhizarian Plasmodiophora brassicae reveals insights in its biotrophic life cycle and the origin of chitin synthesis.</title>
        <authorList>
            <person name="Schwelm A."/>
            <person name="Fogelqvist J."/>
            <person name="Knaust A."/>
            <person name="Julke S."/>
            <person name="Lilja T."/>
            <person name="Dhandapani V."/>
            <person name="Bonilla-Rosso G."/>
            <person name="Karlsson M."/>
            <person name="Shevchenko A."/>
            <person name="Choi S.R."/>
            <person name="Kim H.G."/>
            <person name="Park J.Y."/>
            <person name="Lim Y.P."/>
            <person name="Ludwig-Muller J."/>
            <person name="Dixelius C."/>
        </authorList>
    </citation>
    <scope>NUCLEOTIDE SEQUENCE</scope>
    <source>
        <tissue evidence="8">Potato root galls</tissue>
    </source>
</reference>
<comment type="similarity">
    <text evidence="1">Belongs to the protein-tyrosine phosphatase family. Non-receptor class dual specificity subfamily.</text>
</comment>
<dbReference type="InterPro" id="IPR000387">
    <property type="entry name" value="Tyr_Pase_dom"/>
</dbReference>
<feature type="domain" description="Tyrosine-protein phosphatase" evidence="6">
    <location>
        <begin position="17"/>
        <end position="167"/>
    </location>
</feature>
<dbReference type="InterPro" id="IPR000340">
    <property type="entry name" value="Dual-sp_phosphatase_cat-dom"/>
</dbReference>
<dbReference type="InterPro" id="IPR020422">
    <property type="entry name" value="TYR_PHOSPHATASE_DUAL_dom"/>
</dbReference>